<accession>A0A8D2K7T3</accession>
<evidence type="ECO:0008006" key="3">
    <source>
        <dbReference type="Google" id="ProtNLM"/>
    </source>
</evidence>
<keyword evidence="2" id="KW-1185">Reference proteome</keyword>
<name>A0A8D2K7T3_THEGE</name>
<evidence type="ECO:0000313" key="2">
    <source>
        <dbReference type="Proteomes" id="UP000694411"/>
    </source>
</evidence>
<protein>
    <recommendedName>
        <fullName evidence="3">UBC core domain-containing protein</fullName>
    </recommendedName>
</protein>
<dbReference type="Proteomes" id="UP000694411">
    <property type="component" value="Chromosome 2"/>
</dbReference>
<proteinExistence type="predicted"/>
<reference evidence="1" key="2">
    <citation type="submission" date="2025-08" db="UniProtKB">
        <authorList>
            <consortium name="Ensembl"/>
        </authorList>
    </citation>
    <scope>IDENTIFICATION</scope>
</reference>
<dbReference type="AlphaFoldDB" id="A0A8D2K7T3"/>
<sequence length="138" mass="15917">MLFALQKPRPHSSYDTRENGCKEEAKELREHIFGKNHEQFHIISWKLDELHCQFPVLLPGSPHLPPPLTLRCNITESYPSPSPIRFVDSDDPNLTSVLECLEDTKNNKLTPRTWTPSTGFDPEFQREHGPAETLVWDV</sequence>
<reference evidence="1" key="3">
    <citation type="submission" date="2025-09" db="UniProtKB">
        <authorList>
            <consortium name="Ensembl"/>
        </authorList>
    </citation>
    <scope>IDENTIFICATION</scope>
</reference>
<reference evidence="1" key="1">
    <citation type="submission" date="2018-05" db="EMBL/GenBank/DDBJ databases">
        <title>Whole genome of Theropithecus gelada.</title>
        <authorList>
            <person name="Chiou K.L."/>
            <person name="Snyder-Mackler N."/>
        </authorList>
    </citation>
    <scope>NUCLEOTIDE SEQUENCE [LARGE SCALE GENOMIC DNA]</scope>
</reference>
<evidence type="ECO:0000313" key="1">
    <source>
        <dbReference type="Ensembl" id="ENSTGEP00000030723.1"/>
    </source>
</evidence>
<organism evidence="1 2">
    <name type="scientific">Theropithecus gelada</name>
    <name type="common">Gelada baboon</name>
    <dbReference type="NCBI Taxonomy" id="9565"/>
    <lineage>
        <taxon>Eukaryota</taxon>
        <taxon>Metazoa</taxon>
        <taxon>Chordata</taxon>
        <taxon>Craniata</taxon>
        <taxon>Vertebrata</taxon>
        <taxon>Euteleostomi</taxon>
        <taxon>Mammalia</taxon>
        <taxon>Eutheria</taxon>
        <taxon>Euarchontoglires</taxon>
        <taxon>Primates</taxon>
        <taxon>Haplorrhini</taxon>
        <taxon>Catarrhini</taxon>
        <taxon>Cercopithecidae</taxon>
        <taxon>Cercopithecinae</taxon>
        <taxon>Theropithecus</taxon>
    </lineage>
</organism>
<dbReference type="Ensembl" id="ENSTGET00000036534.1">
    <property type="protein sequence ID" value="ENSTGEP00000030723.1"/>
    <property type="gene ID" value="ENSTGEG00000024645.1"/>
</dbReference>